<keyword evidence="3" id="KW-1185">Reference proteome</keyword>
<dbReference type="Gene3D" id="3.90.70.10">
    <property type="entry name" value="Cysteine proteinases"/>
    <property type="match status" value="1"/>
</dbReference>
<protein>
    <recommendedName>
        <fullName evidence="1">USP domain-containing protein</fullName>
    </recommendedName>
</protein>
<dbReference type="AlphaFoldDB" id="A0A8J8P0G7"/>
<evidence type="ECO:0000313" key="3">
    <source>
        <dbReference type="Proteomes" id="UP000785679"/>
    </source>
</evidence>
<accession>A0A8J8P0G7</accession>
<gene>
    <name evidence="2" type="ORF">FGO68_gene10264</name>
</gene>
<proteinExistence type="predicted"/>
<reference evidence="2" key="1">
    <citation type="submission" date="2019-06" db="EMBL/GenBank/DDBJ databases">
        <authorList>
            <person name="Zheng W."/>
        </authorList>
    </citation>
    <scope>NUCLEOTIDE SEQUENCE</scope>
    <source>
        <strain evidence="2">QDHG01</strain>
    </source>
</reference>
<name>A0A8J8P0G7_HALGN</name>
<feature type="domain" description="USP" evidence="1">
    <location>
        <begin position="1"/>
        <end position="166"/>
    </location>
</feature>
<organism evidence="2 3">
    <name type="scientific">Halteria grandinella</name>
    <dbReference type="NCBI Taxonomy" id="5974"/>
    <lineage>
        <taxon>Eukaryota</taxon>
        <taxon>Sar</taxon>
        <taxon>Alveolata</taxon>
        <taxon>Ciliophora</taxon>
        <taxon>Intramacronucleata</taxon>
        <taxon>Spirotrichea</taxon>
        <taxon>Stichotrichia</taxon>
        <taxon>Sporadotrichida</taxon>
        <taxon>Halteriidae</taxon>
        <taxon>Halteria</taxon>
    </lineage>
</organism>
<dbReference type="Proteomes" id="UP000785679">
    <property type="component" value="Unassembled WGS sequence"/>
</dbReference>
<evidence type="ECO:0000259" key="1">
    <source>
        <dbReference type="PROSITE" id="PS50235"/>
    </source>
</evidence>
<dbReference type="EMBL" id="RRYP01002610">
    <property type="protein sequence ID" value="TNV84598.1"/>
    <property type="molecule type" value="Genomic_DNA"/>
</dbReference>
<dbReference type="InterPro" id="IPR038765">
    <property type="entry name" value="Papain-like_cys_pep_sf"/>
</dbReference>
<evidence type="ECO:0000313" key="2">
    <source>
        <dbReference type="EMBL" id="TNV84598.1"/>
    </source>
</evidence>
<dbReference type="InterPro" id="IPR028889">
    <property type="entry name" value="USP"/>
</dbReference>
<dbReference type="SUPFAM" id="SSF54001">
    <property type="entry name" value="Cysteine proteinases"/>
    <property type="match status" value="1"/>
</dbReference>
<dbReference type="PROSITE" id="PS50235">
    <property type="entry name" value="USP_3"/>
    <property type="match status" value="1"/>
</dbReference>
<comment type="caution">
    <text evidence="2">The sequence shown here is derived from an EMBL/GenBank/DDBJ whole genome shotgun (WGS) entry which is preliminary data.</text>
</comment>
<sequence length="168" mass="19748">MIEMAAMVKNIKETKPEMNIPGINRATLQELFRVNYQSEKKLAETCNVCHTVVQQKVQILRMPEFVIFSLNRYCSLGQNQLKFQLDLDIPLQDFNIIGQRYDLVTVVTRVKSEPTQLENEGFLIAYNRNIVTNEWHAYSNSLVYKVSFEEIEINRNSLYLIYKYIKSQ</sequence>